<comment type="caution">
    <text evidence="2">The sequence shown here is derived from an EMBL/GenBank/DDBJ whole genome shotgun (WGS) entry which is preliminary data.</text>
</comment>
<dbReference type="AlphaFoldDB" id="A0A162MLT3"/>
<dbReference type="InterPro" id="IPR007863">
    <property type="entry name" value="Peptidase_M16_C"/>
</dbReference>
<keyword evidence="2" id="KW-0378">Hydrolase</keyword>
<dbReference type="GO" id="GO:0046872">
    <property type="term" value="F:metal ion binding"/>
    <property type="evidence" value="ECO:0007669"/>
    <property type="project" value="InterPro"/>
</dbReference>
<reference evidence="2 3" key="1">
    <citation type="submission" date="2015-12" db="EMBL/GenBank/DDBJ databases">
        <title>Draft genome of Thermovenabulum gondwanense isolated from a red thermophilic microbial mat colonisisng an outflow channel of a bore well.</title>
        <authorList>
            <person name="Patel B.K."/>
        </authorList>
    </citation>
    <scope>NUCLEOTIDE SEQUENCE [LARGE SCALE GENOMIC DNA]</scope>
    <source>
        <strain evidence="2 3">R270</strain>
    </source>
</reference>
<evidence type="ECO:0000259" key="1">
    <source>
        <dbReference type="Pfam" id="PF05193"/>
    </source>
</evidence>
<dbReference type="InterPro" id="IPR050361">
    <property type="entry name" value="MPP/UQCRC_Complex"/>
</dbReference>
<dbReference type="Proteomes" id="UP000075737">
    <property type="component" value="Unassembled WGS sequence"/>
</dbReference>
<dbReference type="SUPFAM" id="SSF63411">
    <property type="entry name" value="LuxS/MPP-like metallohydrolase"/>
    <property type="match status" value="2"/>
</dbReference>
<dbReference type="PATRIC" id="fig|520767.4.peg.1009"/>
<dbReference type="NCBIfam" id="NF047422">
    <property type="entry name" value="YfmF_fam"/>
    <property type="match status" value="1"/>
</dbReference>
<evidence type="ECO:0000313" key="3">
    <source>
        <dbReference type="Proteomes" id="UP000075737"/>
    </source>
</evidence>
<dbReference type="STRING" id="520767.ATZ99_09140"/>
<dbReference type="RefSeq" id="WP_245641304.1">
    <property type="nucleotide sequence ID" value="NZ_LOHZ01000025.1"/>
</dbReference>
<dbReference type="EC" id="3.4.24.-" evidence="2"/>
<evidence type="ECO:0000313" key="2">
    <source>
        <dbReference type="EMBL" id="KYO66670.1"/>
    </source>
</evidence>
<name>A0A162MLT3_9FIRM</name>
<dbReference type="GO" id="GO:0008233">
    <property type="term" value="F:peptidase activity"/>
    <property type="evidence" value="ECO:0007669"/>
    <property type="project" value="UniProtKB-KW"/>
</dbReference>
<organism evidence="2 3">
    <name type="scientific">Thermovenabulum gondwanense</name>
    <dbReference type="NCBI Taxonomy" id="520767"/>
    <lineage>
        <taxon>Bacteria</taxon>
        <taxon>Bacillati</taxon>
        <taxon>Bacillota</taxon>
        <taxon>Clostridia</taxon>
        <taxon>Thermosediminibacterales</taxon>
        <taxon>Thermosediminibacteraceae</taxon>
        <taxon>Thermovenabulum</taxon>
    </lineage>
</organism>
<dbReference type="InterPro" id="IPR011249">
    <property type="entry name" value="Metalloenz_LuxS/M16"/>
</dbReference>
<dbReference type="Gene3D" id="3.30.830.10">
    <property type="entry name" value="Metalloenzyme, LuxS/M16 peptidase-like"/>
    <property type="match status" value="2"/>
</dbReference>
<dbReference type="GO" id="GO:0006508">
    <property type="term" value="P:proteolysis"/>
    <property type="evidence" value="ECO:0007669"/>
    <property type="project" value="UniProtKB-KW"/>
</dbReference>
<sequence length="422" mass="48763">MERFIKKRLDNGLNVYLYPTRKFKTLTFSLFIHRNLEKENATKNALLPFVLKRGTKSLPTARKLSRYLESLYGADLGADVVKKGERQIIQILLDVVNPDYLGQNGDFLDKCLEIFREMILDPYIEEGSFKKEYVDQEKDVLKRIIESLFNDKYNYAIERCLQEMCKDEPYSIYKYGSIDDLAGINEKNLYEYYLETIKTSPMDVFAVGDFDAETIWEKLNSLFKFQRSEIPLKPVSVKKEILEERFVEEKQDVNQGKLSIGLRTNVKYGDEDFYALLVLNSILGGGPYSKLFQNVREKASLAYYAFSRLEKSKGIMLISSGIDFENLDKAVDIIKIQLEDIKKGNITDYEYESSLKDLINSLKQAKDSAPSIISLFLDGVINGIEENIDDYIDKITKVTKDDVVRVAQNIKLDTIYFLNKKD</sequence>
<protein>
    <submittedName>
        <fullName evidence="2">Putative zinc protease</fullName>
        <ecNumber evidence="2">3.4.24.-</ecNumber>
    </submittedName>
</protein>
<dbReference type="Pfam" id="PF05193">
    <property type="entry name" value="Peptidase_M16_C"/>
    <property type="match status" value="1"/>
</dbReference>
<dbReference type="PANTHER" id="PTHR11851">
    <property type="entry name" value="METALLOPROTEASE"/>
    <property type="match status" value="1"/>
</dbReference>
<feature type="domain" description="Peptidase M16 C-terminal" evidence="1">
    <location>
        <begin position="184"/>
        <end position="353"/>
    </location>
</feature>
<gene>
    <name evidence="2" type="ORF">ATZ99_09140</name>
</gene>
<dbReference type="PANTHER" id="PTHR11851:SF186">
    <property type="entry name" value="INACTIVE METALLOPROTEASE YMFF-RELATED"/>
    <property type="match status" value="1"/>
</dbReference>
<keyword evidence="2" id="KW-0645">Protease</keyword>
<proteinExistence type="predicted"/>
<accession>A0A162MLT3</accession>
<keyword evidence="3" id="KW-1185">Reference proteome</keyword>
<dbReference type="EMBL" id="LOHZ01000025">
    <property type="protein sequence ID" value="KYO66670.1"/>
    <property type="molecule type" value="Genomic_DNA"/>
</dbReference>